<evidence type="ECO:0000256" key="16">
    <source>
        <dbReference type="SAM" id="MobiDB-lite"/>
    </source>
</evidence>
<keyword evidence="8 15" id="KW-0547">Nucleotide-binding</keyword>
<dbReference type="PANTHER" id="PTHR27002">
    <property type="entry name" value="RECEPTOR-LIKE SERINE/THREONINE-PROTEIN KINASE SD1-8"/>
    <property type="match status" value="1"/>
</dbReference>
<dbReference type="GO" id="GO:0005886">
    <property type="term" value="C:plasma membrane"/>
    <property type="evidence" value="ECO:0007669"/>
    <property type="project" value="TreeGrafter"/>
</dbReference>
<dbReference type="Gene3D" id="3.30.200.20">
    <property type="entry name" value="Phosphorylase Kinase, domain 1"/>
    <property type="match status" value="1"/>
</dbReference>
<feature type="chain" id="PRO_5034667247" evidence="18">
    <location>
        <begin position="28"/>
        <end position="672"/>
    </location>
</feature>
<keyword evidence="12 17" id="KW-0472">Membrane</keyword>
<reference evidence="22" key="2">
    <citation type="submission" date="2025-08" db="UniProtKB">
        <authorList>
            <consortium name="RefSeq"/>
        </authorList>
    </citation>
    <scope>IDENTIFICATION</scope>
    <source>
        <tissue evidence="22">Young leaves</tissue>
    </source>
</reference>
<dbReference type="PANTHER" id="PTHR27002:SF1104">
    <property type="entry name" value="CYSTEINE-RICH RECEPTOR-LIKE PROTEIN KINASE 27-RELATED"/>
    <property type="match status" value="1"/>
</dbReference>
<dbReference type="InterPro" id="IPR017441">
    <property type="entry name" value="Protein_kinase_ATP_BS"/>
</dbReference>
<keyword evidence="3" id="KW-0597">Phosphoprotein</keyword>
<dbReference type="GO" id="GO:0004674">
    <property type="term" value="F:protein serine/threonine kinase activity"/>
    <property type="evidence" value="ECO:0007669"/>
    <property type="project" value="UniProtKB-KW"/>
</dbReference>
<evidence type="ECO:0000256" key="10">
    <source>
        <dbReference type="ARBA" id="ARBA00022840"/>
    </source>
</evidence>
<evidence type="ECO:0000256" key="8">
    <source>
        <dbReference type="ARBA" id="ARBA00022741"/>
    </source>
</evidence>
<evidence type="ECO:0000313" key="22">
    <source>
        <dbReference type="RefSeq" id="XP_027364923.1"/>
    </source>
</evidence>
<dbReference type="AlphaFoldDB" id="A0A8B8MAF4"/>
<feature type="binding site" evidence="15">
    <location>
        <position position="373"/>
    </location>
    <ligand>
        <name>ATP</name>
        <dbReference type="ChEBI" id="CHEBI:30616"/>
    </ligand>
</feature>
<keyword evidence="10 15" id="KW-0067">ATP-binding</keyword>
<protein>
    <submittedName>
        <fullName evidence="22">Receptor-like protein kinase At4g00960</fullName>
    </submittedName>
</protein>
<dbReference type="OrthoDB" id="4062651at2759"/>
<evidence type="ECO:0000256" key="3">
    <source>
        <dbReference type="ARBA" id="ARBA00022553"/>
    </source>
</evidence>
<dbReference type="GeneID" id="113871990"/>
<evidence type="ECO:0000256" key="5">
    <source>
        <dbReference type="ARBA" id="ARBA00022692"/>
    </source>
</evidence>
<dbReference type="InterPro" id="IPR001245">
    <property type="entry name" value="Ser-Thr/Tyr_kinase_cat_dom"/>
</dbReference>
<dbReference type="PROSITE" id="PS00107">
    <property type="entry name" value="PROTEIN_KINASE_ATP"/>
    <property type="match status" value="1"/>
</dbReference>
<evidence type="ECO:0000256" key="11">
    <source>
        <dbReference type="ARBA" id="ARBA00022989"/>
    </source>
</evidence>
<feature type="region of interest" description="Disordered" evidence="16">
    <location>
        <begin position="648"/>
        <end position="672"/>
    </location>
</feature>
<gene>
    <name evidence="22" type="primary">LOC113871990</name>
</gene>
<keyword evidence="21" id="KW-1185">Reference proteome</keyword>
<evidence type="ECO:0000259" key="20">
    <source>
        <dbReference type="PROSITE" id="PS51473"/>
    </source>
</evidence>
<sequence>MSVFALRLLSFLCCLLSIIIFISQVSADNTTQNYHYFCNFNNRGNYTPNSSYHTNLNTLLSTLISDTQINYGFYNFSFGQSTDKVNAIGLCRGDVKPDECRSCLNGSRANLTQLCPDQKEAIGWYEDEKCMLRYSDRSIFNLEETGPAYYANNMKNATDLNQFNEDVRTLLDSLKSTAALGDSRFKYAAGNKSGPDDQVIYGLVQCTPDLSGSQCDDCLVQSIARIPIDCCKDKIGGRVVRPSCFMRFETSFLFYGPAAYVPPSSNTTNPPSKGKSNTATIAIAIAVPVVVVTVVVFIFICICLRASKSRTKFEIQQEGYDDDEIDISESLQFDFNTIRDATNDFSDSNKLGQGGFGTVYKGRLSNGKEIAVKRLSMQSSQGDVEFKNEVLLVAKLQHRNLVRLLGFCLEGRERLLVYEYVPNKSLDYFLFDRTKRAQLDWEKRYKIIVGAARGILYLHEDSQLRVIHRDLKASNILLDEEMNPKISDFGLARMFIVDQTHADTSRIVGTYGYMAPEYAMHGQFSMKSDVFSFGVLVLELVSGQRNTGIQHGESIEDLLSFAWRNWKDGRAANIVDPTLNSSSQNEIMRCIHIGLLCVQENLAARPTMASVVLGLNSHSVTLAVPSEPAFYVDNTANLEDIQLLDSGATRSSEQTTTQDSVNEASITELYPR</sequence>
<evidence type="ECO:0000259" key="19">
    <source>
        <dbReference type="PROSITE" id="PS50011"/>
    </source>
</evidence>
<evidence type="ECO:0000256" key="4">
    <source>
        <dbReference type="ARBA" id="ARBA00022679"/>
    </source>
</evidence>
<dbReference type="GO" id="GO:0006950">
    <property type="term" value="P:response to stress"/>
    <property type="evidence" value="ECO:0007669"/>
    <property type="project" value="UniProtKB-ARBA"/>
</dbReference>
<evidence type="ECO:0000256" key="1">
    <source>
        <dbReference type="ARBA" id="ARBA00004167"/>
    </source>
</evidence>
<dbReference type="CDD" id="cd23509">
    <property type="entry name" value="Gnk2-like"/>
    <property type="match status" value="2"/>
</dbReference>
<feature type="transmembrane region" description="Helical" evidence="17">
    <location>
        <begin position="281"/>
        <end position="304"/>
    </location>
</feature>
<dbReference type="PROSITE" id="PS50011">
    <property type="entry name" value="PROTEIN_KINASE_DOM"/>
    <property type="match status" value="1"/>
</dbReference>
<dbReference type="KEGG" id="aprc:113871990"/>
<keyword evidence="5 17" id="KW-0812">Transmembrane</keyword>
<dbReference type="SUPFAM" id="SSF56112">
    <property type="entry name" value="Protein kinase-like (PK-like)"/>
    <property type="match status" value="1"/>
</dbReference>
<dbReference type="Gene3D" id="3.30.430.20">
    <property type="entry name" value="Gnk2 domain, C-X8-C-X2-C motif"/>
    <property type="match status" value="2"/>
</dbReference>
<feature type="compositionally biased region" description="Polar residues" evidence="16">
    <location>
        <begin position="648"/>
        <end position="665"/>
    </location>
</feature>
<evidence type="ECO:0000256" key="2">
    <source>
        <dbReference type="ARBA" id="ARBA00022527"/>
    </source>
</evidence>
<dbReference type="SMART" id="SM00220">
    <property type="entry name" value="S_TKc"/>
    <property type="match status" value="1"/>
</dbReference>
<dbReference type="RefSeq" id="XP_027364923.1">
    <property type="nucleotide sequence ID" value="XM_027509122.1"/>
</dbReference>
<evidence type="ECO:0000256" key="17">
    <source>
        <dbReference type="SAM" id="Phobius"/>
    </source>
</evidence>
<dbReference type="GO" id="GO:0005524">
    <property type="term" value="F:ATP binding"/>
    <property type="evidence" value="ECO:0007669"/>
    <property type="project" value="UniProtKB-UniRule"/>
</dbReference>
<dbReference type="FunFam" id="3.30.200.20:FF:000959">
    <property type="entry name" value="Cysteine-rich receptor-like protein kinase 17"/>
    <property type="match status" value="1"/>
</dbReference>
<feature type="domain" description="Gnk2-homologous" evidence="20">
    <location>
        <begin position="34"/>
        <end position="139"/>
    </location>
</feature>
<keyword evidence="11 17" id="KW-1133">Transmembrane helix</keyword>
<keyword evidence="14" id="KW-0325">Glycoprotein</keyword>
<dbReference type="Pfam" id="PF07714">
    <property type="entry name" value="PK_Tyr_Ser-Thr"/>
    <property type="match status" value="1"/>
</dbReference>
<feature type="domain" description="Protein kinase" evidence="19">
    <location>
        <begin position="345"/>
        <end position="621"/>
    </location>
</feature>
<keyword evidence="6 18" id="KW-0732">Signal</keyword>
<evidence type="ECO:0000256" key="6">
    <source>
        <dbReference type="ARBA" id="ARBA00022729"/>
    </source>
</evidence>
<keyword evidence="4" id="KW-0808">Transferase</keyword>
<organism evidence="21 22">
    <name type="scientific">Abrus precatorius</name>
    <name type="common">Indian licorice</name>
    <name type="synonym">Glycine abrus</name>
    <dbReference type="NCBI Taxonomy" id="3816"/>
    <lineage>
        <taxon>Eukaryota</taxon>
        <taxon>Viridiplantae</taxon>
        <taxon>Streptophyta</taxon>
        <taxon>Embryophyta</taxon>
        <taxon>Tracheophyta</taxon>
        <taxon>Spermatophyta</taxon>
        <taxon>Magnoliopsida</taxon>
        <taxon>eudicotyledons</taxon>
        <taxon>Gunneridae</taxon>
        <taxon>Pentapetalae</taxon>
        <taxon>rosids</taxon>
        <taxon>fabids</taxon>
        <taxon>Fabales</taxon>
        <taxon>Fabaceae</taxon>
        <taxon>Papilionoideae</taxon>
        <taxon>50 kb inversion clade</taxon>
        <taxon>NPAAA clade</taxon>
        <taxon>indigoferoid/millettioid clade</taxon>
        <taxon>Abreae</taxon>
        <taxon>Abrus</taxon>
    </lineage>
</organism>
<proteinExistence type="predicted"/>
<feature type="signal peptide" evidence="18">
    <location>
        <begin position="1"/>
        <end position="27"/>
    </location>
</feature>
<dbReference type="InterPro" id="IPR011009">
    <property type="entry name" value="Kinase-like_dom_sf"/>
</dbReference>
<evidence type="ECO:0000256" key="7">
    <source>
        <dbReference type="ARBA" id="ARBA00022737"/>
    </source>
</evidence>
<comment type="subcellular location">
    <subcellularLocation>
        <location evidence="1">Membrane</location>
        <topology evidence="1">Single-pass membrane protein</topology>
    </subcellularLocation>
</comment>
<accession>A0A8B8MAF4</accession>
<evidence type="ECO:0000256" key="9">
    <source>
        <dbReference type="ARBA" id="ARBA00022777"/>
    </source>
</evidence>
<keyword evidence="13" id="KW-0675">Receptor</keyword>
<dbReference type="Gene3D" id="1.10.510.10">
    <property type="entry name" value="Transferase(Phosphotransferase) domain 1"/>
    <property type="match status" value="1"/>
</dbReference>
<evidence type="ECO:0000313" key="21">
    <source>
        <dbReference type="Proteomes" id="UP000694853"/>
    </source>
</evidence>
<evidence type="ECO:0000256" key="14">
    <source>
        <dbReference type="ARBA" id="ARBA00023180"/>
    </source>
</evidence>
<feature type="domain" description="Gnk2-homologous" evidence="20">
    <location>
        <begin position="145"/>
        <end position="253"/>
    </location>
</feature>
<keyword evidence="2" id="KW-0723">Serine/threonine-protein kinase</keyword>
<dbReference type="FunFam" id="3.30.430.20:FF:000002">
    <property type="entry name" value="Cysteine-rich receptor-like protein kinase 10"/>
    <property type="match status" value="1"/>
</dbReference>
<dbReference type="CDD" id="cd14066">
    <property type="entry name" value="STKc_IRAK"/>
    <property type="match status" value="1"/>
</dbReference>
<dbReference type="FunFam" id="1.10.510.10:FF:000129">
    <property type="entry name" value="cysteine-rich receptor-like protein kinase 10"/>
    <property type="match status" value="1"/>
</dbReference>
<evidence type="ECO:0000256" key="12">
    <source>
        <dbReference type="ARBA" id="ARBA00023136"/>
    </source>
</evidence>
<dbReference type="InterPro" id="IPR038408">
    <property type="entry name" value="GNK2_sf"/>
</dbReference>
<dbReference type="Proteomes" id="UP000694853">
    <property type="component" value="Unplaced"/>
</dbReference>
<dbReference type="InterPro" id="IPR000719">
    <property type="entry name" value="Prot_kinase_dom"/>
</dbReference>
<keyword evidence="9" id="KW-0418">Kinase</keyword>
<evidence type="ECO:0000256" key="13">
    <source>
        <dbReference type="ARBA" id="ARBA00023170"/>
    </source>
</evidence>
<dbReference type="Pfam" id="PF01657">
    <property type="entry name" value="Stress-antifung"/>
    <property type="match status" value="2"/>
</dbReference>
<dbReference type="InterPro" id="IPR008271">
    <property type="entry name" value="Ser/Thr_kinase_AS"/>
</dbReference>
<dbReference type="PROSITE" id="PS51473">
    <property type="entry name" value="GNK2"/>
    <property type="match status" value="2"/>
</dbReference>
<dbReference type="PROSITE" id="PS00108">
    <property type="entry name" value="PROTEIN_KINASE_ST"/>
    <property type="match status" value="1"/>
</dbReference>
<dbReference type="FunFam" id="3.30.430.20:FF:000003">
    <property type="entry name" value="Cysteine-rich RLK (RECEPTOR-like protein kinase) 10"/>
    <property type="match status" value="1"/>
</dbReference>
<evidence type="ECO:0000256" key="18">
    <source>
        <dbReference type="SAM" id="SignalP"/>
    </source>
</evidence>
<reference evidence="21" key="1">
    <citation type="journal article" date="2019" name="Toxins">
        <title>Detection of Abrin-Like and Prepropulchellin-Like Toxin Genes and Transcripts Using Whole Genome Sequencing and Full-Length Transcript Sequencing of Abrus precatorius.</title>
        <authorList>
            <person name="Hovde B.T."/>
            <person name="Daligault H.E."/>
            <person name="Hanschen E.R."/>
            <person name="Kunde Y.A."/>
            <person name="Johnson M.B."/>
            <person name="Starkenburg S.R."/>
            <person name="Johnson S.L."/>
        </authorList>
    </citation>
    <scope>NUCLEOTIDE SEQUENCE [LARGE SCALE GENOMIC DNA]</scope>
</reference>
<evidence type="ECO:0000256" key="15">
    <source>
        <dbReference type="PROSITE-ProRule" id="PRU10141"/>
    </source>
</evidence>
<dbReference type="InterPro" id="IPR002902">
    <property type="entry name" value="GNK2"/>
</dbReference>
<name>A0A8B8MAF4_ABRPR</name>
<keyword evidence="7" id="KW-0677">Repeat</keyword>